<evidence type="ECO:0000256" key="1">
    <source>
        <dbReference type="SAM" id="MobiDB-lite"/>
    </source>
</evidence>
<dbReference type="Pfam" id="PF12836">
    <property type="entry name" value="HHH_3"/>
    <property type="match status" value="1"/>
</dbReference>
<dbReference type="Gene3D" id="1.10.150.320">
    <property type="entry name" value="Photosystem II 12 kDa extrinsic protein"/>
    <property type="match status" value="1"/>
</dbReference>
<dbReference type="EMBL" id="WMEX01000006">
    <property type="protein sequence ID" value="MYL27562.1"/>
    <property type="molecule type" value="Genomic_DNA"/>
</dbReference>
<keyword evidence="2" id="KW-1133">Transmembrane helix</keyword>
<dbReference type="OrthoDB" id="1201035at2"/>
<keyword evidence="2" id="KW-0812">Transmembrane</keyword>
<feature type="transmembrane region" description="Helical" evidence="2">
    <location>
        <begin position="132"/>
        <end position="157"/>
    </location>
</feature>
<dbReference type="GO" id="GO:0003677">
    <property type="term" value="F:DNA binding"/>
    <property type="evidence" value="ECO:0007669"/>
    <property type="project" value="UniProtKB-KW"/>
</dbReference>
<evidence type="ECO:0000313" key="5">
    <source>
        <dbReference type="Proteomes" id="UP000460751"/>
    </source>
</evidence>
<dbReference type="InterPro" id="IPR003583">
    <property type="entry name" value="Hlx-hairpin-Hlx_DNA-bd_motif"/>
</dbReference>
<feature type="region of interest" description="Disordered" evidence="1">
    <location>
        <begin position="336"/>
        <end position="363"/>
    </location>
</feature>
<reference evidence="4 5" key="1">
    <citation type="submission" date="2019-11" db="EMBL/GenBank/DDBJ databases">
        <title>Genome sequences of 17 halophilic strains isolated from different environments.</title>
        <authorList>
            <person name="Furrow R.E."/>
        </authorList>
    </citation>
    <scope>NUCLEOTIDE SEQUENCE [LARGE SCALE GENOMIC DNA]</scope>
    <source>
        <strain evidence="4 5">22507_15_FS</strain>
    </source>
</reference>
<dbReference type="SMART" id="SM00278">
    <property type="entry name" value="HhH1"/>
    <property type="match status" value="2"/>
</dbReference>
<organism evidence="4 5">
    <name type="scientific">Vreelandella halophila</name>
    <dbReference type="NCBI Taxonomy" id="86177"/>
    <lineage>
        <taxon>Bacteria</taxon>
        <taxon>Pseudomonadati</taxon>
        <taxon>Pseudomonadota</taxon>
        <taxon>Gammaproteobacteria</taxon>
        <taxon>Oceanospirillales</taxon>
        <taxon>Halomonadaceae</taxon>
        <taxon>Vreelandella</taxon>
    </lineage>
</organism>
<keyword evidence="4" id="KW-0238">DNA-binding</keyword>
<evidence type="ECO:0000259" key="3">
    <source>
        <dbReference type="SMART" id="SM00278"/>
    </source>
</evidence>
<protein>
    <submittedName>
        <fullName evidence="4">DNA-binding protein</fullName>
    </submittedName>
</protein>
<name>A0A9X4YCZ7_9GAMM</name>
<dbReference type="AlphaFoldDB" id="A0A9X4YCZ7"/>
<sequence length="425" mass="46413">MRFFNFGDKDEYGRQRRIEHRGRFLRASRTGGVALRAQAEAAGVNVTANTSQGFRLSSTPLQNTQVALQNGRFVLRGRYGSGPTKLNVSKTGATVSTRNALGSFNWIKPNRSSAKVAGVQVRGKNAAYLQGIYMLFVGAAMALKLLVQLLVLVFQLAVWLGDMVYRLALATPYAWAVLKRRFRNGQLRRRLLEGSGKTSPTIDEWSSQEQVAGIVLILVSWGQGQRMSETLNSIQGRVTQSQEWPLLASAAECLDPVAERLESARENASDPKAGDPRLFIAALAGALEESGDQQTTAEAILQADELALAVGERTELQEQSLQVYGDFAGIRFQEPEVSPAGSEEEARDMQASTPEYGAPQRSRGDAAIDLNTASFEELQEVPHMGPERAEEVIAMRPVTDLSQLRSIDGIGAKRLADIEAHVRLG</sequence>
<comment type="caution">
    <text evidence="4">The sequence shown here is derived from an EMBL/GenBank/DDBJ whole genome shotgun (WGS) entry which is preliminary data.</text>
</comment>
<dbReference type="SUPFAM" id="SSF81585">
    <property type="entry name" value="PsbU/PolX domain-like"/>
    <property type="match status" value="1"/>
</dbReference>
<keyword evidence="2" id="KW-0472">Membrane</keyword>
<evidence type="ECO:0000256" key="2">
    <source>
        <dbReference type="SAM" id="Phobius"/>
    </source>
</evidence>
<keyword evidence="5" id="KW-1185">Reference proteome</keyword>
<feature type="domain" description="Helix-hairpin-helix DNA-binding motif class 1" evidence="3">
    <location>
        <begin position="376"/>
        <end position="395"/>
    </location>
</feature>
<feature type="domain" description="Helix-hairpin-helix DNA-binding motif class 1" evidence="3">
    <location>
        <begin position="402"/>
        <end position="421"/>
    </location>
</feature>
<evidence type="ECO:0000313" key="4">
    <source>
        <dbReference type="EMBL" id="MYL27562.1"/>
    </source>
</evidence>
<proteinExistence type="predicted"/>
<gene>
    <name evidence="4" type="ORF">GLW01_12245</name>
</gene>
<dbReference type="GO" id="GO:0006281">
    <property type="term" value="P:DNA repair"/>
    <property type="evidence" value="ECO:0007669"/>
    <property type="project" value="InterPro"/>
</dbReference>
<accession>A0A9X4YCZ7</accession>
<dbReference type="RefSeq" id="WP_160899225.1">
    <property type="nucleotide sequence ID" value="NZ_WMEX01000006.1"/>
</dbReference>
<dbReference type="Proteomes" id="UP000460751">
    <property type="component" value="Unassembled WGS sequence"/>
</dbReference>